<accession>A0A7J7NJH3</accession>
<dbReference type="EMBL" id="JACGCM010000760">
    <property type="protein sequence ID" value="KAF6167253.1"/>
    <property type="molecule type" value="Genomic_DNA"/>
</dbReference>
<dbReference type="InterPro" id="IPR019557">
    <property type="entry name" value="AminoTfrase-like_pln_mobile"/>
</dbReference>
<dbReference type="GO" id="GO:0010073">
    <property type="term" value="P:meristem maintenance"/>
    <property type="evidence" value="ECO:0007669"/>
    <property type="project" value="InterPro"/>
</dbReference>
<name>A0A7J7NJH3_9MAGN</name>
<evidence type="ECO:0000256" key="1">
    <source>
        <dbReference type="SAM" id="Coils"/>
    </source>
</evidence>
<sequence>MNEDNVEVPSMSKEPQTEVSQEEIAAPIDDTYPPDRSLLLSFKFHRARSIYLGQDKANIKWSWGSVVLAHLFHNLGAASRTDGKQFAAYMTLLESWIFAHFPKLPGITKEQHSNTMEYCTRWKWGLSITDRTGVRELLKYRETFDNYKVEDGLWKEWIVRSRDRGRRLSGRGGGPAQCVEGYMQWFQSVSWTKICPPTVDLSADDDIGLSACHPIGRVRSKSNNCDVPMEVSGEVPNVCEREQYLMWRDENKVLVEHISALKEEVQKMKDQKKQKQENEKERYEMIIEKLTENLRARIEQMKQDRELNDVVHEQYVKSFEKLPAKLEEKLAVIPKREAVPSRDLQKKIDELTVKYDDAVKRLKEKESFEAWRQAMKKEFYSGELSENDDPTFIELFDQYDKFYTIAQQGPKGDYQEDFTVTGGNQDKLMDVRRAIFS</sequence>
<evidence type="ECO:0000259" key="3">
    <source>
        <dbReference type="Pfam" id="PF10536"/>
    </source>
</evidence>
<organism evidence="4 5">
    <name type="scientific">Kingdonia uniflora</name>
    <dbReference type="NCBI Taxonomy" id="39325"/>
    <lineage>
        <taxon>Eukaryota</taxon>
        <taxon>Viridiplantae</taxon>
        <taxon>Streptophyta</taxon>
        <taxon>Embryophyta</taxon>
        <taxon>Tracheophyta</taxon>
        <taxon>Spermatophyta</taxon>
        <taxon>Magnoliopsida</taxon>
        <taxon>Ranunculales</taxon>
        <taxon>Circaeasteraceae</taxon>
        <taxon>Kingdonia</taxon>
    </lineage>
</organism>
<evidence type="ECO:0000313" key="4">
    <source>
        <dbReference type="EMBL" id="KAF6167253.1"/>
    </source>
</evidence>
<feature type="domain" description="Aminotransferase-like plant mobile" evidence="3">
    <location>
        <begin position="60"/>
        <end position="158"/>
    </location>
</feature>
<evidence type="ECO:0000256" key="2">
    <source>
        <dbReference type="SAM" id="MobiDB-lite"/>
    </source>
</evidence>
<feature type="region of interest" description="Disordered" evidence="2">
    <location>
        <begin position="1"/>
        <end position="30"/>
    </location>
</feature>
<dbReference type="InterPro" id="IPR044824">
    <property type="entry name" value="MAIN-like"/>
</dbReference>
<dbReference type="Pfam" id="PF10536">
    <property type="entry name" value="PMD"/>
    <property type="match status" value="1"/>
</dbReference>
<dbReference type="PANTHER" id="PTHR46033:SF1">
    <property type="entry name" value="PROTEIN MAIN-LIKE 2"/>
    <property type="match status" value="1"/>
</dbReference>
<comment type="caution">
    <text evidence="4">The sequence shown here is derived from an EMBL/GenBank/DDBJ whole genome shotgun (WGS) entry which is preliminary data.</text>
</comment>
<keyword evidence="5" id="KW-1185">Reference proteome</keyword>
<feature type="coiled-coil region" evidence="1">
    <location>
        <begin position="251"/>
        <end position="300"/>
    </location>
</feature>
<dbReference type="Proteomes" id="UP000541444">
    <property type="component" value="Unassembled WGS sequence"/>
</dbReference>
<dbReference type="PANTHER" id="PTHR46033">
    <property type="entry name" value="PROTEIN MAIN-LIKE 2"/>
    <property type="match status" value="1"/>
</dbReference>
<reference evidence="4 5" key="1">
    <citation type="journal article" date="2020" name="IScience">
        <title>Genome Sequencing of the Endangered Kingdonia uniflora (Circaeasteraceae, Ranunculales) Reveals Potential Mechanisms of Evolutionary Specialization.</title>
        <authorList>
            <person name="Sun Y."/>
            <person name="Deng T."/>
            <person name="Zhang A."/>
            <person name="Moore M.J."/>
            <person name="Landis J.B."/>
            <person name="Lin N."/>
            <person name="Zhang H."/>
            <person name="Zhang X."/>
            <person name="Huang J."/>
            <person name="Zhang X."/>
            <person name="Sun H."/>
            <person name="Wang H."/>
        </authorList>
    </citation>
    <scope>NUCLEOTIDE SEQUENCE [LARGE SCALE GENOMIC DNA]</scope>
    <source>
        <strain evidence="4">TB1705</strain>
        <tissue evidence="4">Leaf</tissue>
    </source>
</reference>
<evidence type="ECO:0000313" key="5">
    <source>
        <dbReference type="Proteomes" id="UP000541444"/>
    </source>
</evidence>
<protein>
    <recommendedName>
        <fullName evidence="3">Aminotransferase-like plant mobile domain-containing protein</fullName>
    </recommendedName>
</protein>
<keyword evidence="1" id="KW-0175">Coiled coil</keyword>
<dbReference type="AlphaFoldDB" id="A0A7J7NJH3"/>
<gene>
    <name evidence="4" type="ORF">GIB67_043114</name>
</gene>
<proteinExistence type="predicted"/>